<keyword evidence="7" id="KW-0436">Ligase</keyword>
<keyword evidence="8" id="KW-1185">Reference proteome</keyword>
<evidence type="ECO:0000313" key="8">
    <source>
        <dbReference type="Proteomes" id="UP000294862"/>
    </source>
</evidence>
<feature type="transmembrane region" description="Helical" evidence="5">
    <location>
        <begin position="355"/>
        <end position="374"/>
    </location>
</feature>
<dbReference type="GO" id="GO:0016020">
    <property type="term" value="C:membrane"/>
    <property type="evidence" value="ECO:0007669"/>
    <property type="project" value="UniProtKB-SubCell"/>
</dbReference>
<comment type="caution">
    <text evidence="7">The sequence shown here is derived from an EMBL/GenBank/DDBJ whole genome shotgun (WGS) entry which is preliminary data.</text>
</comment>
<dbReference type="GO" id="GO:0016874">
    <property type="term" value="F:ligase activity"/>
    <property type="evidence" value="ECO:0007669"/>
    <property type="project" value="UniProtKB-KW"/>
</dbReference>
<name>A0A4R2IAZ6_9GAMM</name>
<keyword evidence="4 5" id="KW-0472">Membrane</keyword>
<dbReference type="InterPro" id="IPR007016">
    <property type="entry name" value="O-antigen_ligase-rel_domated"/>
</dbReference>
<keyword evidence="3 5" id="KW-1133">Transmembrane helix</keyword>
<dbReference type="OrthoDB" id="871774at2"/>
<evidence type="ECO:0000256" key="5">
    <source>
        <dbReference type="SAM" id="Phobius"/>
    </source>
</evidence>
<dbReference type="InterPro" id="IPR051533">
    <property type="entry name" value="WaaL-like"/>
</dbReference>
<reference evidence="7 8" key="1">
    <citation type="journal article" date="2015" name="Stand. Genomic Sci.">
        <title>Genomic Encyclopedia of Bacterial and Archaeal Type Strains, Phase III: the genomes of soil and plant-associated and newly described type strains.</title>
        <authorList>
            <person name="Whitman W.B."/>
            <person name="Woyke T."/>
            <person name="Klenk H.P."/>
            <person name="Zhou Y."/>
            <person name="Lilburn T.G."/>
            <person name="Beck B.J."/>
            <person name="De Vos P."/>
            <person name="Vandamme P."/>
            <person name="Eisen J.A."/>
            <person name="Garrity G."/>
            <person name="Hugenholtz P."/>
            <person name="Kyrpides N.C."/>
        </authorList>
    </citation>
    <scope>NUCLEOTIDE SEQUENCE [LARGE SCALE GENOMIC DNA]</scope>
    <source>
        <strain evidence="7 8">A3</strain>
    </source>
</reference>
<dbReference type="Pfam" id="PF04932">
    <property type="entry name" value="Wzy_C"/>
    <property type="match status" value="1"/>
</dbReference>
<evidence type="ECO:0000256" key="3">
    <source>
        <dbReference type="ARBA" id="ARBA00022989"/>
    </source>
</evidence>
<evidence type="ECO:0000256" key="4">
    <source>
        <dbReference type="ARBA" id="ARBA00023136"/>
    </source>
</evidence>
<evidence type="ECO:0000256" key="1">
    <source>
        <dbReference type="ARBA" id="ARBA00004141"/>
    </source>
</evidence>
<protein>
    <submittedName>
        <fullName evidence="7">O-antigen ligase</fullName>
    </submittedName>
</protein>
<dbReference type="RefSeq" id="WP_131996157.1">
    <property type="nucleotide sequence ID" value="NZ_JACGXM010000004.1"/>
</dbReference>
<feature type="transmembrane region" description="Helical" evidence="5">
    <location>
        <begin position="188"/>
        <end position="205"/>
    </location>
</feature>
<feature type="transmembrane region" description="Helical" evidence="5">
    <location>
        <begin position="81"/>
        <end position="103"/>
    </location>
</feature>
<feature type="transmembrane region" description="Helical" evidence="5">
    <location>
        <begin position="164"/>
        <end position="181"/>
    </location>
</feature>
<dbReference type="Proteomes" id="UP000294862">
    <property type="component" value="Unassembled WGS sequence"/>
</dbReference>
<dbReference type="EMBL" id="SLWQ01000003">
    <property type="protein sequence ID" value="TCO41292.1"/>
    <property type="molecule type" value="Genomic_DNA"/>
</dbReference>
<organism evidence="7 8">
    <name type="scientific">Dokdonella fugitiva</name>
    <dbReference type="NCBI Taxonomy" id="328517"/>
    <lineage>
        <taxon>Bacteria</taxon>
        <taxon>Pseudomonadati</taxon>
        <taxon>Pseudomonadota</taxon>
        <taxon>Gammaproteobacteria</taxon>
        <taxon>Lysobacterales</taxon>
        <taxon>Rhodanobacteraceae</taxon>
        <taxon>Dokdonella</taxon>
    </lineage>
</organism>
<evidence type="ECO:0000313" key="7">
    <source>
        <dbReference type="EMBL" id="TCO41292.1"/>
    </source>
</evidence>
<dbReference type="AlphaFoldDB" id="A0A4R2IAZ6"/>
<evidence type="ECO:0000259" key="6">
    <source>
        <dbReference type="Pfam" id="PF04932"/>
    </source>
</evidence>
<keyword evidence="2 5" id="KW-0812">Transmembrane</keyword>
<comment type="subcellular location">
    <subcellularLocation>
        <location evidence="1">Membrane</location>
        <topology evidence="1">Multi-pass membrane protein</topology>
    </subcellularLocation>
</comment>
<dbReference type="PANTHER" id="PTHR37422:SF13">
    <property type="entry name" value="LIPOPOLYSACCHARIDE BIOSYNTHESIS PROTEIN PA4999-RELATED"/>
    <property type="match status" value="1"/>
</dbReference>
<proteinExistence type="predicted"/>
<sequence>MLRFLLLFQILYTVYQGHYNFESGVPGLNLPNALFLLVLVMLRFSGRPDEVEPKAFMRGPLLFFMAMLVLAFVIAQVRAPGAFMVDVTYLKNALFSPLLYFMYLHCRQDLRNTRLLVIAVMAVAAIAAVQAIRQGFDYGIGTYVETHRASGPFGSNYRDANRAGVYYAMFLPMFIGLALFLRDKRWRIAALGGVVLLTMALLFTYSRQAYFIAVLGLAVLLLRRSVLLAIVLGATLASLVGFLPESVTQRVEETQQKGPHGEEKVDESTASRWEIWAGALAMWQANPAGVGQNRFKDEIGHYSAFQHFDAHNFYVLTLAEGGPQALLALLLLVLATFRLGAWLRRSMPPDDPEARALAIGFSVTALCMALGNLYGSPFLEGNVMGTFWILCGLLERYMLLKTRQVPASTALVVSGADRMIERFPLAARARGLPARRP</sequence>
<feature type="transmembrane region" description="Helical" evidence="5">
    <location>
        <begin position="325"/>
        <end position="343"/>
    </location>
</feature>
<accession>A0A4R2IAZ6</accession>
<gene>
    <name evidence="7" type="ORF">EV148_103212</name>
</gene>
<evidence type="ECO:0000256" key="2">
    <source>
        <dbReference type="ARBA" id="ARBA00022692"/>
    </source>
</evidence>
<feature type="transmembrane region" description="Helical" evidence="5">
    <location>
        <begin position="115"/>
        <end position="132"/>
    </location>
</feature>
<feature type="transmembrane region" description="Helical" evidence="5">
    <location>
        <begin position="56"/>
        <end position="75"/>
    </location>
</feature>
<feature type="domain" description="O-antigen ligase-related" evidence="6">
    <location>
        <begin position="193"/>
        <end position="329"/>
    </location>
</feature>
<feature type="transmembrane region" description="Helical" evidence="5">
    <location>
        <begin position="26"/>
        <end position="44"/>
    </location>
</feature>
<dbReference type="PANTHER" id="PTHR37422">
    <property type="entry name" value="TEICHURONIC ACID BIOSYNTHESIS PROTEIN TUAE"/>
    <property type="match status" value="1"/>
</dbReference>
<feature type="transmembrane region" description="Helical" evidence="5">
    <location>
        <begin position="211"/>
        <end position="240"/>
    </location>
</feature>